<feature type="compositionally biased region" description="Acidic residues" evidence="1">
    <location>
        <begin position="408"/>
        <end position="422"/>
    </location>
</feature>
<gene>
    <name evidence="4" type="ORF">IAB60_07905</name>
</gene>
<reference evidence="4" key="1">
    <citation type="submission" date="2020-10" db="EMBL/GenBank/DDBJ databases">
        <authorList>
            <person name="Gilroy R."/>
        </authorList>
    </citation>
    <scope>NUCLEOTIDE SEQUENCE</scope>
    <source>
        <strain evidence="4">CHK123-3438</strain>
    </source>
</reference>
<keyword evidence="2" id="KW-0812">Transmembrane</keyword>
<evidence type="ECO:0000256" key="1">
    <source>
        <dbReference type="SAM" id="MobiDB-lite"/>
    </source>
</evidence>
<feature type="transmembrane region" description="Helical" evidence="2">
    <location>
        <begin position="21"/>
        <end position="44"/>
    </location>
</feature>
<sequence length="507" mass="57067">MGSQKKKKKSKIMKYPKRRSFSNVGMIMFSIIFIYMVFSVYTYMNRDRVQVYEVVEGGIVNEKDYTGIIFRDETTKYTDRAGYINYYVREGKRASVGTSIYSIDETGSIATFLQEHPEAGAAFSEENLSDLKKRLTSFSITYQDKDFRSVYDEKYSLEALVLEYSNFNAMDNLQTLLDQSGVNFQQVTADQAGIISYAIDSYEDLDPSQVTAELFNRENYSRAITQSGKMIAKDSPVYKVVTSDNWSVVFPMTEEDMAQYGSETSLKVSFDGKDLTATGDFSTFTGSDGAAYGQLDFNKYMVQFISDRFVQFEIVTDREDGLKIPISAVTEKTFYLVPVEYLAQGGDAESTETGFLKEVYTESGTSIEFVPTTIYYSTDEYYYIDIEEDSDLKVGDYLVKPTGIYVPDEDDLEDAQGDGDTAEETHDSASQTARAADSSGRFQIGANASLEGVYNINKGYAVFKQIEVLAENDEYYTIKKGMSYGLSVYDHIALDADTVEEGALIYQ</sequence>
<evidence type="ECO:0000313" key="5">
    <source>
        <dbReference type="Proteomes" id="UP000886860"/>
    </source>
</evidence>
<dbReference type="Proteomes" id="UP000886860">
    <property type="component" value="Unassembled WGS sequence"/>
</dbReference>
<reference evidence="4" key="2">
    <citation type="journal article" date="2021" name="PeerJ">
        <title>Extensive microbial diversity within the chicken gut microbiome revealed by metagenomics and culture.</title>
        <authorList>
            <person name="Gilroy R."/>
            <person name="Ravi A."/>
            <person name="Getino M."/>
            <person name="Pursley I."/>
            <person name="Horton D.L."/>
            <person name="Alikhan N.F."/>
            <person name="Baker D."/>
            <person name="Gharbi K."/>
            <person name="Hall N."/>
            <person name="Watson M."/>
            <person name="Adriaenssens E.M."/>
            <person name="Foster-Nyarko E."/>
            <person name="Jarju S."/>
            <person name="Secka A."/>
            <person name="Antonio M."/>
            <person name="Oren A."/>
            <person name="Chaudhuri R.R."/>
            <person name="La Ragione R."/>
            <person name="Hildebrand F."/>
            <person name="Pallen M.J."/>
        </authorList>
    </citation>
    <scope>NUCLEOTIDE SEQUENCE</scope>
    <source>
        <strain evidence="4">CHK123-3438</strain>
    </source>
</reference>
<organism evidence="4 5">
    <name type="scientific">Candidatus Caccovicinus merdipullorum</name>
    <dbReference type="NCBI Taxonomy" id="2840724"/>
    <lineage>
        <taxon>Bacteria</taxon>
        <taxon>Bacillati</taxon>
        <taxon>Bacillota</taxon>
        <taxon>Clostridia</taxon>
        <taxon>Eubacteriales</taxon>
        <taxon>Candidatus Caccovicinus</taxon>
    </lineage>
</organism>
<proteinExistence type="predicted"/>
<evidence type="ECO:0000259" key="3">
    <source>
        <dbReference type="Pfam" id="PF26018"/>
    </source>
</evidence>
<evidence type="ECO:0000313" key="4">
    <source>
        <dbReference type="EMBL" id="HIT42001.1"/>
    </source>
</evidence>
<name>A0A9D1GJP8_9FIRM</name>
<dbReference type="EMBL" id="DVKS01000136">
    <property type="protein sequence ID" value="HIT42001.1"/>
    <property type="molecule type" value="Genomic_DNA"/>
</dbReference>
<evidence type="ECO:0000256" key="2">
    <source>
        <dbReference type="SAM" id="Phobius"/>
    </source>
</evidence>
<feature type="region of interest" description="Disordered" evidence="1">
    <location>
        <begin position="408"/>
        <end position="427"/>
    </location>
</feature>
<keyword evidence="2" id="KW-1133">Transmembrane helix</keyword>
<protein>
    <recommendedName>
        <fullName evidence="3">RND related barrel-sandwich hybrid domain-containing protein</fullName>
    </recommendedName>
</protein>
<dbReference type="Pfam" id="PF26018">
    <property type="entry name" value="BSH_RND_rel"/>
    <property type="match status" value="1"/>
</dbReference>
<accession>A0A9D1GJP8</accession>
<comment type="caution">
    <text evidence="4">The sequence shown here is derived from an EMBL/GenBank/DDBJ whole genome shotgun (WGS) entry which is preliminary data.</text>
</comment>
<dbReference type="AlphaFoldDB" id="A0A9D1GJP8"/>
<dbReference type="InterPro" id="IPR058709">
    <property type="entry name" value="BSH_RND-rel"/>
</dbReference>
<keyword evidence="2" id="KW-0472">Membrane</keyword>
<feature type="domain" description="RND related barrel-sandwich hybrid" evidence="3">
    <location>
        <begin position="75"/>
        <end position="240"/>
    </location>
</feature>